<name>A0A0G0CJR1_9BACT</name>
<evidence type="ECO:0000313" key="3">
    <source>
        <dbReference type="Proteomes" id="UP000034045"/>
    </source>
</evidence>
<dbReference type="Proteomes" id="UP000034045">
    <property type="component" value="Unassembled WGS sequence"/>
</dbReference>
<feature type="transmembrane region" description="Helical" evidence="1">
    <location>
        <begin position="20"/>
        <end position="37"/>
    </location>
</feature>
<evidence type="ECO:0000313" key="2">
    <source>
        <dbReference type="EMBL" id="KKP51425.1"/>
    </source>
</evidence>
<keyword evidence="1" id="KW-0812">Transmembrane</keyword>
<keyword evidence="1" id="KW-1133">Transmembrane helix</keyword>
<comment type="caution">
    <text evidence="2">The sequence shown here is derived from an EMBL/GenBank/DDBJ whole genome shotgun (WGS) entry which is preliminary data.</text>
</comment>
<dbReference type="AlphaFoldDB" id="A0A0G0CJR1"/>
<protein>
    <submittedName>
        <fullName evidence="2">Uncharacterized protein</fullName>
    </submittedName>
</protein>
<proteinExistence type="predicted"/>
<reference evidence="2 3" key="1">
    <citation type="journal article" date="2015" name="Nature">
        <title>rRNA introns, odd ribosomes, and small enigmatic genomes across a large radiation of phyla.</title>
        <authorList>
            <person name="Brown C.T."/>
            <person name="Hug L.A."/>
            <person name="Thomas B.C."/>
            <person name="Sharon I."/>
            <person name="Castelle C.J."/>
            <person name="Singh A."/>
            <person name="Wilkins M.J."/>
            <person name="Williams K.H."/>
            <person name="Banfield J.F."/>
        </authorList>
    </citation>
    <scope>NUCLEOTIDE SEQUENCE [LARGE SCALE GENOMIC DNA]</scope>
</reference>
<gene>
    <name evidence="2" type="ORF">UR42_C0015G0014</name>
</gene>
<feature type="transmembrane region" description="Helical" evidence="1">
    <location>
        <begin position="43"/>
        <end position="61"/>
    </location>
</feature>
<accession>A0A0G0CJR1</accession>
<keyword evidence="1" id="KW-0472">Membrane</keyword>
<sequence>MKNKIEDWFLCRFIPWFTKISMYFGILVVFYITSYGFNKLLGWDIAYTFSSLILISFWLPWKVKNNRIEREINNLVDEKKDDLVALIKTGNLINYSVLNKIITTIAQRLYEDGLISLENSEDDENAHEKIKKIVFEKYKKIS</sequence>
<organism evidence="2 3">
    <name type="scientific">Candidatus Roizmanbacteria bacterium GW2011_GWA2_33_33</name>
    <dbReference type="NCBI Taxonomy" id="1618476"/>
    <lineage>
        <taxon>Bacteria</taxon>
        <taxon>Candidatus Roizmaniibacteriota</taxon>
    </lineage>
</organism>
<dbReference type="EMBL" id="LBPD01000015">
    <property type="protein sequence ID" value="KKP51425.1"/>
    <property type="molecule type" value="Genomic_DNA"/>
</dbReference>
<evidence type="ECO:0000256" key="1">
    <source>
        <dbReference type="SAM" id="Phobius"/>
    </source>
</evidence>